<dbReference type="VEuPathDB" id="AmoebaDB:ACA1_040810"/>
<sequence>MSSALHSARPLANTVIRRSTEKLYGQQAHIGREAQHRVIFLRTGQDKFFYGVATSVAGAGIATLLFGATRLATGNGKREE</sequence>
<keyword evidence="3" id="KW-1185">Reference proteome</keyword>
<reference evidence="2 3" key="1">
    <citation type="journal article" date="2013" name="Genome Biol.">
        <title>Genome of Acanthamoeba castellanii highlights extensive lateral gene transfer and early evolution of tyrosine kinase signaling.</title>
        <authorList>
            <person name="Clarke M."/>
            <person name="Lohan A.J."/>
            <person name="Liu B."/>
            <person name="Lagkouvardos I."/>
            <person name="Roy S."/>
            <person name="Zafar N."/>
            <person name="Bertelli C."/>
            <person name="Schilde C."/>
            <person name="Kianianmomeni A."/>
            <person name="Burglin T.R."/>
            <person name="Frech C."/>
            <person name="Turcotte B."/>
            <person name="Kopec K.O."/>
            <person name="Synnott J.M."/>
            <person name="Choo C."/>
            <person name="Paponov I."/>
            <person name="Finkler A."/>
            <person name="Soon Heng Tan C."/>
            <person name="Hutchins A.P."/>
            <person name="Weinmeier T."/>
            <person name="Rattei T."/>
            <person name="Chu J.S."/>
            <person name="Gimenez G."/>
            <person name="Irimia M."/>
            <person name="Rigden D.J."/>
            <person name="Fitzpatrick D.A."/>
            <person name="Lorenzo-Morales J."/>
            <person name="Bateman A."/>
            <person name="Chiu C.H."/>
            <person name="Tang P."/>
            <person name="Hegemann P."/>
            <person name="Fromm H."/>
            <person name="Raoult D."/>
            <person name="Greub G."/>
            <person name="Miranda-Saavedra D."/>
            <person name="Chen N."/>
            <person name="Nash P."/>
            <person name="Ginger M.L."/>
            <person name="Horn M."/>
            <person name="Schaap P."/>
            <person name="Caler L."/>
            <person name="Loftus B."/>
        </authorList>
    </citation>
    <scope>NUCLEOTIDE SEQUENCE [LARGE SCALE GENOMIC DNA]</scope>
    <source>
        <strain evidence="2 3">Neff</strain>
    </source>
</reference>
<dbReference type="AlphaFoldDB" id="L8H0K0"/>
<protein>
    <submittedName>
        <fullName evidence="2">Uncharacterized protein</fullName>
    </submittedName>
</protein>
<keyword evidence="1" id="KW-1133">Transmembrane helix</keyword>
<dbReference type="EMBL" id="KB007946">
    <property type="protein sequence ID" value="ELR18765.1"/>
    <property type="molecule type" value="Genomic_DNA"/>
</dbReference>
<dbReference type="RefSeq" id="XP_004340817.1">
    <property type="nucleotide sequence ID" value="XM_004340769.1"/>
</dbReference>
<dbReference type="Proteomes" id="UP000011083">
    <property type="component" value="Unassembled WGS sequence"/>
</dbReference>
<keyword evidence="1" id="KW-0472">Membrane</keyword>
<evidence type="ECO:0000313" key="2">
    <source>
        <dbReference type="EMBL" id="ELR18765.1"/>
    </source>
</evidence>
<dbReference type="GeneID" id="14919550"/>
<name>L8H0K0_ACACF</name>
<feature type="transmembrane region" description="Helical" evidence="1">
    <location>
        <begin position="48"/>
        <end position="68"/>
    </location>
</feature>
<dbReference type="KEGG" id="acan:ACA1_040810"/>
<evidence type="ECO:0000256" key="1">
    <source>
        <dbReference type="SAM" id="Phobius"/>
    </source>
</evidence>
<evidence type="ECO:0000313" key="3">
    <source>
        <dbReference type="Proteomes" id="UP000011083"/>
    </source>
</evidence>
<proteinExistence type="predicted"/>
<gene>
    <name evidence="2" type="ORF">ACA1_040810</name>
</gene>
<keyword evidence="1" id="KW-0812">Transmembrane</keyword>
<organism evidence="2 3">
    <name type="scientific">Acanthamoeba castellanii (strain ATCC 30010 / Neff)</name>
    <dbReference type="NCBI Taxonomy" id="1257118"/>
    <lineage>
        <taxon>Eukaryota</taxon>
        <taxon>Amoebozoa</taxon>
        <taxon>Discosea</taxon>
        <taxon>Longamoebia</taxon>
        <taxon>Centramoebida</taxon>
        <taxon>Acanthamoebidae</taxon>
        <taxon>Acanthamoeba</taxon>
    </lineage>
</organism>
<accession>L8H0K0</accession>